<dbReference type="SUPFAM" id="SSF55447">
    <property type="entry name" value="CO dehydrogenase flavoprotein C-terminal domain-like"/>
    <property type="match status" value="1"/>
</dbReference>
<reference evidence="5" key="1">
    <citation type="submission" date="2019-09" db="EMBL/GenBank/DDBJ databases">
        <title>Characterisation of the sponge microbiome using genome-centric metagenomics.</title>
        <authorList>
            <person name="Engelberts J.P."/>
            <person name="Robbins S.J."/>
            <person name="De Goeij J.M."/>
            <person name="Aranda M."/>
            <person name="Bell S.C."/>
            <person name="Webster N.S."/>
        </authorList>
    </citation>
    <scope>NUCLEOTIDE SEQUENCE</scope>
    <source>
        <strain evidence="5">SB0664_bin_27</strain>
    </source>
</reference>
<dbReference type="SUPFAM" id="SSF56176">
    <property type="entry name" value="FAD-binding/transporter-associated domain-like"/>
    <property type="match status" value="1"/>
</dbReference>
<dbReference type="InterPro" id="IPR036318">
    <property type="entry name" value="FAD-bd_PCMH-like_sf"/>
</dbReference>
<dbReference type="InterPro" id="IPR016167">
    <property type="entry name" value="FAD-bd_PCMH_sub1"/>
</dbReference>
<name>A0A6B0YRA7_9CHLR</name>
<dbReference type="InterPro" id="IPR016169">
    <property type="entry name" value="FAD-bd_PCMH_sub2"/>
</dbReference>
<dbReference type="Gene3D" id="3.30.390.50">
    <property type="entry name" value="CO dehydrogenase flavoprotein, C-terminal domain"/>
    <property type="match status" value="1"/>
</dbReference>
<evidence type="ECO:0000313" key="5">
    <source>
        <dbReference type="EMBL" id="MXY92801.1"/>
    </source>
</evidence>
<dbReference type="Gene3D" id="3.30.465.10">
    <property type="match status" value="1"/>
</dbReference>
<evidence type="ECO:0000256" key="2">
    <source>
        <dbReference type="ARBA" id="ARBA00022827"/>
    </source>
</evidence>
<dbReference type="InterPro" id="IPR051312">
    <property type="entry name" value="Diverse_Substr_Oxidored"/>
</dbReference>
<feature type="domain" description="FAD-binding PCMH-type" evidence="4">
    <location>
        <begin position="1"/>
        <end position="176"/>
    </location>
</feature>
<keyword evidence="2" id="KW-0274">FAD</keyword>
<accession>A0A6B0YRA7</accession>
<proteinExistence type="predicted"/>
<gene>
    <name evidence="5" type="ORF">F4Y42_05055</name>
</gene>
<dbReference type="Pfam" id="PF00941">
    <property type="entry name" value="FAD_binding_5"/>
    <property type="match status" value="1"/>
</dbReference>
<organism evidence="5">
    <name type="scientific">Caldilineaceae bacterium SB0664_bin_27</name>
    <dbReference type="NCBI Taxonomy" id="2605260"/>
    <lineage>
        <taxon>Bacteria</taxon>
        <taxon>Bacillati</taxon>
        <taxon>Chloroflexota</taxon>
        <taxon>Caldilineae</taxon>
        <taxon>Caldilineales</taxon>
        <taxon>Caldilineaceae</taxon>
    </lineage>
</organism>
<dbReference type="EMBL" id="VXRG01000042">
    <property type="protein sequence ID" value="MXY92801.1"/>
    <property type="molecule type" value="Genomic_DNA"/>
</dbReference>
<dbReference type="GO" id="GO:0016491">
    <property type="term" value="F:oxidoreductase activity"/>
    <property type="evidence" value="ECO:0007669"/>
    <property type="project" value="UniProtKB-KW"/>
</dbReference>
<dbReference type="PANTHER" id="PTHR42659:SF2">
    <property type="entry name" value="XANTHINE DEHYDROGENASE SUBUNIT C-RELATED"/>
    <property type="match status" value="1"/>
</dbReference>
<evidence type="ECO:0000256" key="1">
    <source>
        <dbReference type="ARBA" id="ARBA00022630"/>
    </source>
</evidence>
<comment type="caution">
    <text evidence="5">The sequence shown here is derived from an EMBL/GenBank/DDBJ whole genome shotgun (WGS) entry which is preliminary data.</text>
</comment>
<dbReference type="Gene3D" id="3.30.43.10">
    <property type="entry name" value="Uridine Diphospho-n-acetylenolpyruvylglucosamine Reductase, domain 2"/>
    <property type="match status" value="1"/>
</dbReference>
<keyword evidence="1" id="KW-0285">Flavoprotein</keyword>
<protein>
    <submittedName>
        <fullName evidence="5">Xanthine dehydrogenase family protein subunit M</fullName>
    </submittedName>
</protein>
<dbReference type="AlphaFoldDB" id="A0A6B0YRA7"/>
<dbReference type="Pfam" id="PF03450">
    <property type="entry name" value="CO_deh_flav_C"/>
    <property type="match status" value="1"/>
</dbReference>
<dbReference type="InterPro" id="IPR036683">
    <property type="entry name" value="CO_DH_flav_C_dom_sf"/>
</dbReference>
<dbReference type="PROSITE" id="PS51387">
    <property type="entry name" value="FAD_PCMH"/>
    <property type="match status" value="1"/>
</dbReference>
<dbReference type="InterPro" id="IPR016166">
    <property type="entry name" value="FAD-bd_PCMH"/>
</dbReference>
<evidence type="ECO:0000259" key="4">
    <source>
        <dbReference type="PROSITE" id="PS51387"/>
    </source>
</evidence>
<dbReference type="GO" id="GO:0071949">
    <property type="term" value="F:FAD binding"/>
    <property type="evidence" value="ECO:0007669"/>
    <property type="project" value="InterPro"/>
</dbReference>
<dbReference type="InterPro" id="IPR005107">
    <property type="entry name" value="CO_DH_flav_C"/>
</dbReference>
<dbReference type="InterPro" id="IPR002346">
    <property type="entry name" value="Mopterin_DH_FAD-bd"/>
</dbReference>
<dbReference type="PANTHER" id="PTHR42659">
    <property type="entry name" value="XANTHINE DEHYDROGENASE SUBUNIT C-RELATED"/>
    <property type="match status" value="1"/>
</dbReference>
<evidence type="ECO:0000256" key="3">
    <source>
        <dbReference type="ARBA" id="ARBA00023002"/>
    </source>
</evidence>
<sequence>MYPSKFDYHRPSSVEEAVQILSSNPDAKVLAGGHSLIPVMKLRLAAPAALVDIGRIGALQGISRSNGSLRIGACVTYNEIANSADVQAAAPALAEAAGQIGDRQVRYRGTIGGNLSHADPASDLPAAALALGATLHVTGTGGSRSVSASDFFVDLMMTALQPDEILTGVEVPVAQAGTGSAYAKWEHPASGYALCGAAAVVTRGAGGNCTSASLCFNGVSSTAVAATGVAAGLVGSDLSDAAIDSAVGNLSIPDATGDMFASAGYRQELAKVMGARALRTARDRA</sequence>
<keyword evidence="3" id="KW-0560">Oxidoreductase</keyword>
<dbReference type="FunFam" id="3.30.465.10:FF:000017">
    <property type="entry name" value="Xanthine dehydrogenase, FAD binding subunit"/>
    <property type="match status" value="1"/>
</dbReference>
<dbReference type="SMART" id="SM01092">
    <property type="entry name" value="CO_deh_flav_C"/>
    <property type="match status" value="1"/>
</dbReference>